<dbReference type="Proteomes" id="UP000428260">
    <property type="component" value="Chromosome"/>
</dbReference>
<dbReference type="Pfam" id="PF00728">
    <property type="entry name" value="Glyco_hydro_20"/>
    <property type="match status" value="1"/>
</dbReference>
<proteinExistence type="inferred from homology"/>
<dbReference type="PIRSF" id="PIRSF001093">
    <property type="entry name" value="B-hxosamndse_ab_euk"/>
    <property type="match status" value="1"/>
</dbReference>
<dbReference type="Gene3D" id="3.30.379.10">
    <property type="entry name" value="Chitobiase/beta-hexosaminidase domain 2-like"/>
    <property type="match status" value="1"/>
</dbReference>
<gene>
    <name evidence="9" type="ORF">GM418_30240</name>
</gene>
<dbReference type="PANTHER" id="PTHR22600:SF57">
    <property type="entry name" value="BETA-N-ACETYLHEXOSAMINIDASE"/>
    <property type="match status" value="1"/>
</dbReference>
<dbReference type="GO" id="GO:0016020">
    <property type="term" value="C:membrane"/>
    <property type="evidence" value="ECO:0007669"/>
    <property type="project" value="TreeGrafter"/>
</dbReference>
<evidence type="ECO:0000256" key="3">
    <source>
        <dbReference type="ARBA" id="ARBA00012663"/>
    </source>
</evidence>
<sequence>MINKYFLIILIFIASNAKIHAQEIYIIPLPKQIENGIGYFILNDATIIYYNDQQLHSLVNRFLNSVESLTGLHFSSRKVNECQKKDQAINLFLVSDDSIPYEGYELQINANSITLQATSLQGLFYGLQSFLQIIPENREYRIPCVTIKDAPRFQWRGFMLDVSRHFFSIEELKTLIDQMALYKYNVFHLHLTDDQGWRIEINAFPRLTEVGAWRVPRIGSWNELQVAQIGEKASYGGYYTKKEIMDLIQYAGERFIQIMPEIDIPGHSMAAITSYPHLSCTKKQYQVPVNSSFYGSECNTLCIGNDSTFDFVDKVLDEIVAMFPFKYVHIGGDECYKEFWKKCPDCQDLMKKNDLENEKELQSYFVKQVEKMLLEKGRKLVGWGEILEGGLAPNSTVMSWIDMTAGNNTARQGHDVIMTPRFPTYMDYYQGDFSVEPLAGKRVNRLKTCYSFDPAPNDKFISHIIGGETCLWTENIPNFRHAQYMYWPRSMALAEVYWSPNSKKNWEGFIYRMEHHMKKFDKLDYKYALSYLDAVVKPFIGRNGILYIQLGKEKKGLDIYYTFDNTFPDKYSAKYLDGQVLEIPKNAKTIIVATYENNKQIGKTISIPLNELKTRTQIKKVQGYLEFQ</sequence>
<dbReference type="RefSeq" id="WP_158871989.1">
    <property type="nucleotide sequence ID" value="NZ_CP046401.1"/>
</dbReference>
<dbReference type="EMBL" id="CP046401">
    <property type="protein sequence ID" value="QGY47788.1"/>
    <property type="molecule type" value="Genomic_DNA"/>
</dbReference>
<keyword evidence="4 9" id="KW-0378">Hydrolase</keyword>
<accession>A0A6I6K2W5</accession>
<dbReference type="AlphaFoldDB" id="A0A6I6K2W5"/>
<dbReference type="GO" id="GO:0030203">
    <property type="term" value="P:glycosaminoglycan metabolic process"/>
    <property type="evidence" value="ECO:0007669"/>
    <property type="project" value="TreeGrafter"/>
</dbReference>
<evidence type="ECO:0000256" key="4">
    <source>
        <dbReference type="ARBA" id="ARBA00022801"/>
    </source>
</evidence>
<organism evidence="9 10">
    <name type="scientific">Maribellus comscasis</name>
    <dbReference type="NCBI Taxonomy" id="2681766"/>
    <lineage>
        <taxon>Bacteria</taxon>
        <taxon>Pseudomonadati</taxon>
        <taxon>Bacteroidota</taxon>
        <taxon>Bacteroidia</taxon>
        <taxon>Marinilabiliales</taxon>
        <taxon>Prolixibacteraceae</taxon>
        <taxon>Maribellus</taxon>
    </lineage>
</organism>
<dbReference type="GO" id="GO:0004563">
    <property type="term" value="F:beta-N-acetylhexosaminidase activity"/>
    <property type="evidence" value="ECO:0007669"/>
    <property type="project" value="UniProtKB-EC"/>
</dbReference>
<dbReference type="EC" id="3.2.1.52" evidence="3"/>
<feature type="domain" description="Glycoside hydrolase family 20 catalytic" evidence="7">
    <location>
        <begin position="153"/>
        <end position="500"/>
    </location>
</feature>
<dbReference type="GO" id="GO:0005975">
    <property type="term" value="P:carbohydrate metabolic process"/>
    <property type="evidence" value="ECO:0007669"/>
    <property type="project" value="InterPro"/>
</dbReference>
<feature type="active site" description="Proton donor" evidence="6">
    <location>
        <position position="334"/>
    </location>
</feature>
<comment type="similarity">
    <text evidence="2">Belongs to the glycosyl hydrolase 20 family.</text>
</comment>
<keyword evidence="10" id="KW-1185">Reference proteome</keyword>
<dbReference type="InterPro" id="IPR026876">
    <property type="entry name" value="Fn3_assoc_repeat"/>
</dbReference>
<dbReference type="InterPro" id="IPR015883">
    <property type="entry name" value="Glyco_hydro_20_cat"/>
</dbReference>
<dbReference type="InterPro" id="IPR025705">
    <property type="entry name" value="Beta_hexosaminidase_sua/sub"/>
</dbReference>
<dbReference type="SUPFAM" id="SSF55545">
    <property type="entry name" value="beta-N-acetylhexosaminidase-like domain"/>
    <property type="match status" value="1"/>
</dbReference>
<name>A0A6I6K2W5_9BACT</name>
<dbReference type="Gene3D" id="3.20.20.80">
    <property type="entry name" value="Glycosidases"/>
    <property type="match status" value="1"/>
</dbReference>
<keyword evidence="5" id="KW-0326">Glycosidase</keyword>
<evidence type="ECO:0000256" key="6">
    <source>
        <dbReference type="PIRSR" id="PIRSR625705-1"/>
    </source>
</evidence>
<dbReference type="PANTHER" id="PTHR22600">
    <property type="entry name" value="BETA-HEXOSAMINIDASE"/>
    <property type="match status" value="1"/>
</dbReference>
<feature type="domain" description="Beta-hexosaminidase bacterial type N-terminal" evidence="8">
    <location>
        <begin position="24"/>
        <end position="150"/>
    </location>
</feature>
<reference evidence="9 10" key="1">
    <citation type="submission" date="2019-11" db="EMBL/GenBank/DDBJ databases">
        <authorList>
            <person name="Zheng R.K."/>
            <person name="Sun C.M."/>
        </authorList>
    </citation>
    <scope>NUCLEOTIDE SEQUENCE [LARGE SCALE GENOMIC DNA]</scope>
    <source>
        <strain evidence="9 10">WC007</strain>
    </source>
</reference>
<dbReference type="SUPFAM" id="SSF51445">
    <property type="entry name" value="(Trans)glycosidases"/>
    <property type="match status" value="1"/>
</dbReference>
<evidence type="ECO:0000256" key="2">
    <source>
        <dbReference type="ARBA" id="ARBA00006285"/>
    </source>
</evidence>
<dbReference type="InterPro" id="IPR029018">
    <property type="entry name" value="Hex-like_dom2"/>
</dbReference>
<evidence type="ECO:0000259" key="8">
    <source>
        <dbReference type="Pfam" id="PF02838"/>
    </source>
</evidence>
<dbReference type="PRINTS" id="PR00738">
    <property type="entry name" value="GLHYDRLASE20"/>
</dbReference>
<dbReference type="Pfam" id="PF02838">
    <property type="entry name" value="Glyco_hydro_20b"/>
    <property type="match status" value="1"/>
</dbReference>
<evidence type="ECO:0000256" key="1">
    <source>
        <dbReference type="ARBA" id="ARBA00001231"/>
    </source>
</evidence>
<dbReference type="CDD" id="cd06563">
    <property type="entry name" value="GH20_chitobiase-like"/>
    <property type="match status" value="1"/>
</dbReference>
<evidence type="ECO:0000313" key="10">
    <source>
        <dbReference type="Proteomes" id="UP000428260"/>
    </source>
</evidence>
<dbReference type="KEGG" id="mcos:GM418_30240"/>
<comment type="catalytic activity">
    <reaction evidence="1">
        <text>Hydrolysis of terminal non-reducing N-acetyl-D-hexosamine residues in N-acetyl-beta-D-hexosaminides.</text>
        <dbReference type="EC" id="3.2.1.52"/>
    </reaction>
</comment>
<dbReference type="InterPro" id="IPR015882">
    <property type="entry name" value="HEX_bac_N"/>
</dbReference>
<evidence type="ECO:0000259" key="7">
    <source>
        <dbReference type="Pfam" id="PF00728"/>
    </source>
</evidence>
<dbReference type="InterPro" id="IPR017853">
    <property type="entry name" value="GH"/>
</dbReference>
<evidence type="ECO:0000313" key="9">
    <source>
        <dbReference type="EMBL" id="QGY47788.1"/>
    </source>
</evidence>
<evidence type="ECO:0000256" key="5">
    <source>
        <dbReference type="ARBA" id="ARBA00023295"/>
    </source>
</evidence>
<dbReference type="Pfam" id="PF13287">
    <property type="entry name" value="Fn3_assoc"/>
    <property type="match status" value="1"/>
</dbReference>
<protein>
    <recommendedName>
        <fullName evidence="3">beta-N-acetylhexosaminidase</fullName>
        <ecNumber evidence="3">3.2.1.52</ecNumber>
    </recommendedName>
</protein>